<gene>
    <name evidence="1" type="ORF">D9V37_08115</name>
</gene>
<evidence type="ECO:0008006" key="3">
    <source>
        <dbReference type="Google" id="ProtNLM"/>
    </source>
</evidence>
<proteinExistence type="predicted"/>
<reference evidence="1 2" key="1">
    <citation type="submission" date="2018-10" db="EMBL/GenBank/DDBJ databases">
        <title>Marmoricola sp. 4Q3S-7 whole genome shotgun sequence.</title>
        <authorList>
            <person name="Li F."/>
        </authorList>
    </citation>
    <scope>NUCLEOTIDE SEQUENCE [LARGE SCALE GENOMIC DNA]</scope>
    <source>
        <strain evidence="1 2">4Q3S-7</strain>
    </source>
</reference>
<dbReference type="Proteomes" id="UP000281708">
    <property type="component" value="Unassembled WGS sequence"/>
</dbReference>
<dbReference type="Gene3D" id="3.30.530.20">
    <property type="match status" value="1"/>
</dbReference>
<protein>
    <recommendedName>
        <fullName evidence="3">SRPBCC family protein</fullName>
    </recommendedName>
</protein>
<dbReference type="OrthoDB" id="3255669at2"/>
<evidence type="ECO:0000313" key="1">
    <source>
        <dbReference type="EMBL" id="RLV50133.1"/>
    </source>
</evidence>
<dbReference type="AlphaFoldDB" id="A0A3L8P602"/>
<dbReference type="EMBL" id="RDBE01000006">
    <property type="protein sequence ID" value="RLV50133.1"/>
    <property type="molecule type" value="Genomic_DNA"/>
</dbReference>
<comment type="caution">
    <text evidence="1">The sequence shown here is derived from an EMBL/GenBank/DDBJ whole genome shotgun (WGS) entry which is preliminary data.</text>
</comment>
<evidence type="ECO:0000313" key="2">
    <source>
        <dbReference type="Proteomes" id="UP000281708"/>
    </source>
</evidence>
<dbReference type="InterPro" id="IPR023393">
    <property type="entry name" value="START-like_dom_sf"/>
</dbReference>
<organism evidence="1 2">
    <name type="scientific">Nocardioides mangrovicus</name>
    <dbReference type="NCBI Taxonomy" id="2478913"/>
    <lineage>
        <taxon>Bacteria</taxon>
        <taxon>Bacillati</taxon>
        <taxon>Actinomycetota</taxon>
        <taxon>Actinomycetes</taxon>
        <taxon>Propionibacteriales</taxon>
        <taxon>Nocardioidaceae</taxon>
        <taxon>Nocardioides</taxon>
    </lineage>
</organism>
<name>A0A3L8P602_9ACTN</name>
<accession>A0A3L8P602</accession>
<sequence length="179" mass="19705">MRPTADEVAARLPGDDLVAADVAMDRAFTLAAPPEDVWPWLVQLGKQRGGWYLPRSVERFVPAGRRATREVVASLQHLEVGDTIPDWGGREATLTLVEAVEPVVLVHRSQRGRTAFSWALFCAPTPDGGTRVHSRVRLGPVRRRWLAERVGGAFDEATLLGLALGLRERLGEPIRSVTK</sequence>
<keyword evidence="2" id="KW-1185">Reference proteome</keyword>
<dbReference type="SUPFAM" id="SSF55961">
    <property type="entry name" value="Bet v1-like"/>
    <property type="match status" value="1"/>
</dbReference>